<dbReference type="InterPro" id="IPR002500">
    <property type="entry name" value="PAPS_reduct_dom"/>
</dbReference>
<dbReference type="EMBL" id="JAHQCX010000001">
    <property type="protein sequence ID" value="MBU9724414.1"/>
    <property type="molecule type" value="Genomic_DNA"/>
</dbReference>
<organism evidence="2 3">
    <name type="scientific">Diplocloster modestus</name>
    <dbReference type="NCBI Taxonomy" id="2850322"/>
    <lineage>
        <taxon>Bacteria</taxon>
        <taxon>Bacillati</taxon>
        <taxon>Bacillota</taxon>
        <taxon>Clostridia</taxon>
        <taxon>Lachnospirales</taxon>
        <taxon>Lachnospiraceae</taxon>
        <taxon>Diplocloster</taxon>
    </lineage>
</organism>
<name>A0ABS6K0P1_9FIRM</name>
<reference evidence="2 3" key="1">
    <citation type="submission" date="2021-06" db="EMBL/GenBank/DDBJ databases">
        <title>Description of novel taxa of the family Lachnospiraceae.</title>
        <authorList>
            <person name="Chaplin A.V."/>
            <person name="Sokolova S.R."/>
            <person name="Pikina A.P."/>
            <person name="Korzhanova M."/>
            <person name="Belova V."/>
            <person name="Korostin D."/>
            <person name="Efimov B.A."/>
        </authorList>
    </citation>
    <scope>NUCLEOTIDE SEQUENCE [LARGE SCALE GENOMIC DNA]</scope>
    <source>
        <strain evidence="2 3">ASD4241</strain>
    </source>
</reference>
<dbReference type="Gene3D" id="3.40.50.620">
    <property type="entry name" value="HUPs"/>
    <property type="match status" value="1"/>
</dbReference>
<sequence>MKGQLNLFEPEFIRDADCTKDTPVVYGKADAPIYGKGVSIRPRIPGREDTEHLKKIFLSELLPLENYDMIAVLLSGGKDSIACYYKLLELGVPKEKIEFWHHDIDGGHPCRRMDWRCTQSYVRAFAEAEDVPLRLSWRVNGFFGELYRVGASEPVEWMEPDTGEIRQCKLSRNYLKCMEIKKKATEDMEEQLKEYGYRMKFPMKTGDLSRRWCSAYLKIMVADAVVSNLSRTGELEQIGGKCHKFPAKGSIGNGRWCSAQLKREVADTVIRNLDELGENGDLDKTRRDVRVLVVSGERRGESAGRSKYNEMEIHRTNATAKAHRRVHQWRPVIDYSEKDVWEVLKRHRVNPHPCYRAGWNRCSCAMCIFSTPPLFAGIRELYPEDFELLKQDERILGFTLDNKCDLDTFVGDAKSCVYHGDTKAIHSLVTGDFKADDIYVTGDWMYPAGAFHGAEGGPC</sequence>
<gene>
    <name evidence="2" type="ORF">KTH90_00150</name>
</gene>
<dbReference type="SUPFAM" id="SSF52402">
    <property type="entry name" value="Adenine nucleotide alpha hydrolases-like"/>
    <property type="match status" value="1"/>
</dbReference>
<dbReference type="Proteomes" id="UP001314681">
    <property type="component" value="Unassembled WGS sequence"/>
</dbReference>
<evidence type="ECO:0000259" key="1">
    <source>
        <dbReference type="Pfam" id="PF01507"/>
    </source>
</evidence>
<protein>
    <submittedName>
        <fullName evidence="2">Phosphoadenosine phosphosulfate reductase family protein</fullName>
    </submittedName>
</protein>
<dbReference type="Pfam" id="PF01507">
    <property type="entry name" value="PAPS_reduct"/>
    <property type="match status" value="1"/>
</dbReference>
<keyword evidence="3" id="KW-1185">Reference proteome</keyword>
<feature type="domain" description="Phosphoadenosine phosphosulphate reductase" evidence="1">
    <location>
        <begin position="289"/>
        <end position="368"/>
    </location>
</feature>
<accession>A0ABS6K0P1</accession>
<proteinExistence type="predicted"/>
<dbReference type="InterPro" id="IPR014729">
    <property type="entry name" value="Rossmann-like_a/b/a_fold"/>
</dbReference>
<evidence type="ECO:0000313" key="3">
    <source>
        <dbReference type="Proteomes" id="UP001314681"/>
    </source>
</evidence>
<evidence type="ECO:0000313" key="2">
    <source>
        <dbReference type="EMBL" id="MBU9724414.1"/>
    </source>
</evidence>
<comment type="caution">
    <text evidence="2">The sequence shown here is derived from an EMBL/GenBank/DDBJ whole genome shotgun (WGS) entry which is preliminary data.</text>
</comment>